<feature type="region of interest" description="Disordered" evidence="1">
    <location>
        <begin position="1"/>
        <end position="21"/>
    </location>
</feature>
<gene>
    <name evidence="2" type="ORF">BDA96_10G039100</name>
</gene>
<evidence type="ECO:0000256" key="1">
    <source>
        <dbReference type="SAM" id="MobiDB-lite"/>
    </source>
</evidence>
<reference evidence="2" key="1">
    <citation type="journal article" date="2019" name="BMC Genomics">
        <title>A new reference genome for Sorghum bicolor reveals high levels of sequence similarity between sweet and grain genotypes: implications for the genetics of sugar metabolism.</title>
        <authorList>
            <person name="Cooper E.A."/>
            <person name="Brenton Z.W."/>
            <person name="Flinn B.S."/>
            <person name="Jenkins J."/>
            <person name="Shu S."/>
            <person name="Flowers D."/>
            <person name="Luo F."/>
            <person name="Wang Y."/>
            <person name="Xia P."/>
            <person name="Barry K."/>
            <person name="Daum C."/>
            <person name="Lipzen A."/>
            <person name="Yoshinaga Y."/>
            <person name="Schmutz J."/>
            <person name="Saski C."/>
            <person name="Vermerris W."/>
            <person name="Kresovich S."/>
        </authorList>
    </citation>
    <scope>NUCLEOTIDE SEQUENCE</scope>
</reference>
<organism evidence="2 3">
    <name type="scientific">Sorghum bicolor</name>
    <name type="common">Sorghum</name>
    <name type="synonym">Sorghum vulgare</name>
    <dbReference type="NCBI Taxonomy" id="4558"/>
    <lineage>
        <taxon>Eukaryota</taxon>
        <taxon>Viridiplantae</taxon>
        <taxon>Streptophyta</taxon>
        <taxon>Embryophyta</taxon>
        <taxon>Tracheophyta</taxon>
        <taxon>Spermatophyta</taxon>
        <taxon>Magnoliopsida</taxon>
        <taxon>Liliopsida</taxon>
        <taxon>Poales</taxon>
        <taxon>Poaceae</taxon>
        <taxon>PACMAD clade</taxon>
        <taxon>Panicoideae</taxon>
        <taxon>Andropogonodae</taxon>
        <taxon>Andropogoneae</taxon>
        <taxon>Sorghinae</taxon>
        <taxon>Sorghum</taxon>
    </lineage>
</organism>
<sequence length="80" mass="8667">MAISALQDTGNGDGGELATVKRDLNSDGPKHACSWWTAGQCPSSLIRYSQGYITHTCLKRRVDKGVEVDACKRRGRSVGE</sequence>
<comment type="caution">
    <text evidence="2">The sequence shown here is derived from an EMBL/GenBank/DDBJ whole genome shotgun (WGS) entry which is preliminary data.</text>
</comment>
<reference evidence="2" key="2">
    <citation type="submission" date="2020-10" db="EMBL/GenBank/DDBJ databases">
        <authorList>
            <person name="Cooper E.A."/>
            <person name="Brenton Z.W."/>
            <person name="Flinn B.S."/>
            <person name="Jenkins J."/>
            <person name="Shu S."/>
            <person name="Flowers D."/>
            <person name="Luo F."/>
            <person name="Wang Y."/>
            <person name="Xia P."/>
            <person name="Barry K."/>
            <person name="Daum C."/>
            <person name="Lipzen A."/>
            <person name="Yoshinaga Y."/>
            <person name="Schmutz J."/>
            <person name="Saski C."/>
            <person name="Vermerris W."/>
            <person name="Kresovich S."/>
        </authorList>
    </citation>
    <scope>NUCLEOTIDE SEQUENCE</scope>
</reference>
<accession>A0A921Q1K0</accession>
<proteinExistence type="predicted"/>
<evidence type="ECO:0000313" key="2">
    <source>
        <dbReference type="EMBL" id="KAG0512730.1"/>
    </source>
</evidence>
<dbReference type="AlphaFoldDB" id="A0A921Q1K0"/>
<evidence type="ECO:0000313" key="3">
    <source>
        <dbReference type="Proteomes" id="UP000807115"/>
    </source>
</evidence>
<dbReference type="EMBL" id="CM027689">
    <property type="protein sequence ID" value="KAG0512730.1"/>
    <property type="molecule type" value="Genomic_DNA"/>
</dbReference>
<name>A0A921Q1K0_SORBI</name>
<feature type="compositionally biased region" description="Polar residues" evidence="1">
    <location>
        <begin position="1"/>
        <end position="10"/>
    </location>
</feature>
<dbReference type="Proteomes" id="UP000807115">
    <property type="component" value="Chromosome 10"/>
</dbReference>
<protein>
    <submittedName>
        <fullName evidence="2">Uncharacterized protein</fullName>
    </submittedName>
</protein>